<keyword evidence="4 10" id="KW-0378">Hydrolase</keyword>
<dbReference type="GO" id="GO:0004359">
    <property type="term" value="F:glutaminase activity"/>
    <property type="evidence" value="ECO:0007669"/>
    <property type="project" value="UniProtKB-EC"/>
</dbReference>
<dbReference type="PIRSF" id="PIRSF000495">
    <property type="entry name" value="Amidotransf_hisH"/>
    <property type="match status" value="1"/>
</dbReference>
<comment type="subunit">
    <text evidence="2 10">Heterodimer of HisH and HisF.</text>
</comment>
<evidence type="ECO:0000256" key="1">
    <source>
        <dbReference type="ARBA" id="ARBA00005091"/>
    </source>
</evidence>
<dbReference type="CDD" id="cd01748">
    <property type="entry name" value="GATase1_IGP_Synthase"/>
    <property type="match status" value="1"/>
</dbReference>
<comment type="pathway">
    <text evidence="1 10">Amino-acid biosynthesis; L-histidine biosynthesis; L-histidine from 5-phospho-alpha-D-ribose 1-diphosphate: step 5/9.</text>
</comment>
<dbReference type="EC" id="4.3.2.10" evidence="10"/>
<dbReference type="KEGG" id="bsei:KMZ68_18980"/>
<dbReference type="Proteomes" id="UP000680805">
    <property type="component" value="Chromosome"/>
</dbReference>
<dbReference type="InterPro" id="IPR010139">
    <property type="entry name" value="Imidazole-glycPsynth_HisH"/>
</dbReference>
<feature type="active site" description="Nucleophile" evidence="10 11">
    <location>
        <position position="82"/>
    </location>
</feature>
<dbReference type="RefSeq" id="WP_215612708.1">
    <property type="nucleotide sequence ID" value="NZ_CP076135.1"/>
</dbReference>
<dbReference type="EMBL" id="CP076135">
    <property type="protein sequence ID" value="QWG17051.1"/>
    <property type="molecule type" value="Genomic_DNA"/>
</dbReference>
<evidence type="ECO:0000256" key="8">
    <source>
        <dbReference type="ARBA" id="ARBA00047838"/>
    </source>
</evidence>
<evidence type="ECO:0000256" key="11">
    <source>
        <dbReference type="PIRSR" id="PIRSR000495-1"/>
    </source>
</evidence>
<evidence type="ECO:0000256" key="7">
    <source>
        <dbReference type="ARBA" id="ARBA00023239"/>
    </source>
</evidence>
<protein>
    <recommendedName>
        <fullName evidence="10">Imidazole glycerol phosphate synthase subunit HisH</fullName>
        <ecNumber evidence="10">4.3.2.10</ecNumber>
    </recommendedName>
    <alternativeName>
        <fullName evidence="10">IGP synthase glutaminase subunit</fullName>
        <ecNumber evidence="10">3.5.1.2</ecNumber>
    </alternativeName>
    <alternativeName>
        <fullName evidence="10">IGP synthase subunit HisH</fullName>
    </alternativeName>
    <alternativeName>
        <fullName evidence="10">ImGP synthase subunit HisH</fullName>
        <shortName evidence="10">IGPS subunit HisH</shortName>
    </alternativeName>
</protein>
<dbReference type="GO" id="GO:0000107">
    <property type="term" value="F:imidazoleglycerol-phosphate synthase activity"/>
    <property type="evidence" value="ECO:0007669"/>
    <property type="project" value="UniProtKB-UniRule"/>
</dbReference>
<dbReference type="GO" id="GO:0016829">
    <property type="term" value="F:lyase activity"/>
    <property type="evidence" value="ECO:0007669"/>
    <property type="project" value="UniProtKB-KW"/>
</dbReference>
<keyword evidence="10" id="KW-0963">Cytoplasm</keyword>
<gene>
    <name evidence="10 13" type="primary">hisH</name>
    <name evidence="13" type="ORF">KMZ68_18980</name>
</gene>
<keyword evidence="3 10" id="KW-0028">Amino-acid biosynthesis</keyword>
<dbReference type="InterPro" id="IPR017926">
    <property type="entry name" value="GATASE"/>
</dbReference>
<dbReference type="GO" id="GO:0000105">
    <property type="term" value="P:L-histidine biosynthetic process"/>
    <property type="evidence" value="ECO:0007669"/>
    <property type="project" value="UniProtKB-UniRule"/>
</dbReference>
<dbReference type="Pfam" id="PF00117">
    <property type="entry name" value="GATase"/>
    <property type="match status" value="1"/>
</dbReference>
<evidence type="ECO:0000256" key="10">
    <source>
        <dbReference type="HAMAP-Rule" id="MF_00278"/>
    </source>
</evidence>
<organism evidence="13 14">
    <name type="scientific">Bradyrhizobium sediminis</name>
    <dbReference type="NCBI Taxonomy" id="2840469"/>
    <lineage>
        <taxon>Bacteria</taxon>
        <taxon>Pseudomonadati</taxon>
        <taxon>Pseudomonadota</taxon>
        <taxon>Alphaproteobacteria</taxon>
        <taxon>Hyphomicrobiales</taxon>
        <taxon>Nitrobacteraceae</taxon>
        <taxon>Bradyrhizobium</taxon>
    </lineage>
</organism>
<dbReference type="EC" id="3.5.1.2" evidence="10"/>
<comment type="catalytic activity">
    <reaction evidence="9 10">
        <text>L-glutamine + H2O = L-glutamate + NH4(+)</text>
        <dbReference type="Rhea" id="RHEA:15889"/>
        <dbReference type="ChEBI" id="CHEBI:15377"/>
        <dbReference type="ChEBI" id="CHEBI:28938"/>
        <dbReference type="ChEBI" id="CHEBI:29985"/>
        <dbReference type="ChEBI" id="CHEBI:58359"/>
        <dbReference type="EC" id="3.5.1.2"/>
    </reaction>
</comment>
<dbReference type="PANTHER" id="PTHR42701:SF1">
    <property type="entry name" value="IMIDAZOLE GLYCEROL PHOSPHATE SYNTHASE SUBUNIT HISH"/>
    <property type="match status" value="1"/>
</dbReference>
<evidence type="ECO:0000313" key="14">
    <source>
        <dbReference type="Proteomes" id="UP000680805"/>
    </source>
</evidence>
<comment type="function">
    <text evidence="10">IGPS catalyzes the conversion of PRFAR and glutamine to IGP, AICAR and glutamate. The HisH subunit catalyzes the hydrolysis of glutamine to glutamate and ammonia as part of the synthesis of IGP and AICAR. The resulting ammonia molecule is channeled to the active site of HisF.</text>
</comment>
<dbReference type="GO" id="GO:0005737">
    <property type="term" value="C:cytoplasm"/>
    <property type="evidence" value="ECO:0007669"/>
    <property type="project" value="UniProtKB-SubCell"/>
</dbReference>
<evidence type="ECO:0000256" key="9">
    <source>
        <dbReference type="ARBA" id="ARBA00049534"/>
    </source>
</evidence>
<dbReference type="InterPro" id="IPR029062">
    <property type="entry name" value="Class_I_gatase-like"/>
</dbReference>
<dbReference type="HAMAP" id="MF_00278">
    <property type="entry name" value="HisH"/>
    <property type="match status" value="1"/>
</dbReference>
<evidence type="ECO:0000256" key="3">
    <source>
        <dbReference type="ARBA" id="ARBA00022605"/>
    </source>
</evidence>
<dbReference type="Gene3D" id="3.40.50.880">
    <property type="match status" value="1"/>
</dbReference>
<dbReference type="PROSITE" id="PS51274">
    <property type="entry name" value="GATASE_COBBQ"/>
    <property type="match status" value="1"/>
</dbReference>
<evidence type="ECO:0000256" key="5">
    <source>
        <dbReference type="ARBA" id="ARBA00022962"/>
    </source>
</evidence>
<dbReference type="PROSITE" id="PS51273">
    <property type="entry name" value="GATASE_TYPE_1"/>
    <property type="match status" value="1"/>
</dbReference>
<dbReference type="PANTHER" id="PTHR42701">
    <property type="entry name" value="IMIDAZOLE GLYCEROL PHOSPHATE SYNTHASE SUBUNIT HISH"/>
    <property type="match status" value="1"/>
</dbReference>
<feature type="active site" evidence="10 11">
    <location>
        <position position="197"/>
    </location>
</feature>
<accession>A0A975NM27</accession>
<reference evidence="13" key="1">
    <citation type="submission" date="2021-06" db="EMBL/GenBank/DDBJ databases">
        <title>Bradyrhizobium sp. S2-11-2 Genome sequencing.</title>
        <authorList>
            <person name="Jin L."/>
        </authorList>
    </citation>
    <scope>NUCLEOTIDE SEQUENCE</scope>
    <source>
        <strain evidence="13">S2-11-2</strain>
    </source>
</reference>
<dbReference type="NCBIfam" id="TIGR01855">
    <property type="entry name" value="IMP_synth_hisH"/>
    <property type="match status" value="1"/>
</dbReference>
<evidence type="ECO:0000256" key="2">
    <source>
        <dbReference type="ARBA" id="ARBA00011152"/>
    </source>
</evidence>
<dbReference type="SUPFAM" id="SSF52317">
    <property type="entry name" value="Class I glutamine amidotransferase-like"/>
    <property type="match status" value="1"/>
</dbReference>
<keyword evidence="6 10" id="KW-0368">Histidine biosynthesis</keyword>
<comment type="subcellular location">
    <subcellularLocation>
        <location evidence="10">Cytoplasm</location>
    </subcellularLocation>
</comment>
<comment type="catalytic activity">
    <reaction evidence="8 10">
        <text>5-[(5-phospho-1-deoxy-D-ribulos-1-ylimino)methylamino]-1-(5-phospho-beta-D-ribosyl)imidazole-4-carboxamide + L-glutamine = D-erythro-1-(imidazol-4-yl)glycerol 3-phosphate + 5-amino-1-(5-phospho-beta-D-ribosyl)imidazole-4-carboxamide + L-glutamate + H(+)</text>
        <dbReference type="Rhea" id="RHEA:24793"/>
        <dbReference type="ChEBI" id="CHEBI:15378"/>
        <dbReference type="ChEBI" id="CHEBI:29985"/>
        <dbReference type="ChEBI" id="CHEBI:58278"/>
        <dbReference type="ChEBI" id="CHEBI:58359"/>
        <dbReference type="ChEBI" id="CHEBI:58475"/>
        <dbReference type="ChEBI" id="CHEBI:58525"/>
        <dbReference type="EC" id="4.3.2.10"/>
    </reaction>
</comment>
<evidence type="ECO:0000256" key="6">
    <source>
        <dbReference type="ARBA" id="ARBA00023102"/>
    </source>
</evidence>
<name>A0A975NM27_9BRAD</name>
<dbReference type="AlphaFoldDB" id="A0A975NM27"/>
<feature type="domain" description="Glutamine amidotransferase" evidence="12">
    <location>
        <begin position="7"/>
        <end position="211"/>
    </location>
</feature>
<evidence type="ECO:0000313" key="13">
    <source>
        <dbReference type="EMBL" id="QWG17051.1"/>
    </source>
</evidence>
<keyword evidence="7 10" id="KW-0456">Lyase</keyword>
<evidence type="ECO:0000259" key="12">
    <source>
        <dbReference type="Pfam" id="PF00117"/>
    </source>
</evidence>
<proteinExistence type="inferred from homology"/>
<evidence type="ECO:0000256" key="4">
    <source>
        <dbReference type="ARBA" id="ARBA00022801"/>
    </source>
</evidence>
<keyword evidence="5 10" id="KW-0315">Glutamine amidotransferase</keyword>
<sequence>MTASVTVIDYGIGNLYSVSRALEHVGGDVVLSADPHVIENSERLILPGVGAFEDGMRGLRDRGLVEPIKRYAAKGLPLLGICLGMQMLATTSAEFGEHEGLGLIAGTVVAVPSATTEGERQKIPHIAWSALSPSAGAEWRGTFLEDTPPGTSAYLVHSFHLVPDDPAHLLADCFYGNHRLTAAVRAGKVFGAQFHPEKSGAAGLQMLAAFLRQ</sequence>
<feature type="active site" evidence="10 11">
    <location>
        <position position="195"/>
    </location>
</feature>